<sequence length="122" mass="14135">MKTPMSSSIKLDKDEKEETTTSKAQGKRSTEPSQSAQMEAHRKVRYDMTLFSSVEDYYRYKQKFVKRKVVSGKSINFSQLQHFGFKGLFSRMGWLPVMTISEPIFPTLVRAFYSRVAYGLVD</sequence>
<feature type="region of interest" description="Disordered" evidence="1">
    <location>
        <begin position="1"/>
        <end position="41"/>
    </location>
</feature>
<protein>
    <submittedName>
        <fullName evidence="2">Uncharacterized protein</fullName>
    </submittedName>
</protein>
<comment type="caution">
    <text evidence="2">The sequence shown here is derived from an EMBL/GenBank/DDBJ whole genome shotgun (WGS) entry which is preliminary data.</text>
</comment>
<evidence type="ECO:0000313" key="3">
    <source>
        <dbReference type="Proteomes" id="UP000288805"/>
    </source>
</evidence>
<dbReference type="AlphaFoldDB" id="A0A438D582"/>
<proteinExistence type="predicted"/>
<dbReference type="Proteomes" id="UP000288805">
    <property type="component" value="Unassembled WGS sequence"/>
</dbReference>
<organism evidence="2 3">
    <name type="scientific">Vitis vinifera</name>
    <name type="common">Grape</name>
    <dbReference type="NCBI Taxonomy" id="29760"/>
    <lineage>
        <taxon>Eukaryota</taxon>
        <taxon>Viridiplantae</taxon>
        <taxon>Streptophyta</taxon>
        <taxon>Embryophyta</taxon>
        <taxon>Tracheophyta</taxon>
        <taxon>Spermatophyta</taxon>
        <taxon>Magnoliopsida</taxon>
        <taxon>eudicotyledons</taxon>
        <taxon>Gunneridae</taxon>
        <taxon>Pentapetalae</taxon>
        <taxon>rosids</taxon>
        <taxon>Vitales</taxon>
        <taxon>Vitaceae</taxon>
        <taxon>Viteae</taxon>
        <taxon>Vitis</taxon>
    </lineage>
</organism>
<reference evidence="2 3" key="1">
    <citation type="journal article" date="2018" name="PLoS Genet.">
        <title>Population sequencing reveals clonal diversity and ancestral inbreeding in the grapevine cultivar Chardonnay.</title>
        <authorList>
            <person name="Roach M.J."/>
            <person name="Johnson D.L."/>
            <person name="Bohlmann J."/>
            <person name="van Vuuren H.J."/>
            <person name="Jones S.J."/>
            <person name="Pretorius I.S."/>
            <person name="Schmidt S.A."/>
            <person name="Borneman A.R."/>
        </authorList>
    </citation>
    <scope>NUCLEOTIDE SEQUENCE [LARGE SCALE GENOMIC DNA]</scope>
    <source>
        <strain evidence="3">cv. Chardonnay</strain>
        <tissue evidence="2">Leaf</tissue>
    </source>
</reference>
<name>A0A438D582_VITVI</name>
<gene>
    <name evidence="2" type="ORF">CK203_086073</name>
</gene>
<evidence type="ECO:0000256" key="1">
    <source>
        <dbReference type="SAM" id="MobiDB-lite"/>
    </source>
</evidence>
<evidence type="ECO:0000313" key="2">
    <source>
        <dbReference type="EMBL" id="RVW30586.1"/>
    </source>
</evidence>
<feature type="compositionally biased region" description="Basic and acidic residues" evidence="1">
    <location>
        <begin position="10"/>
        <end position="20"/>
    </location>
</feature>
<accession>A0A438D582</accession>
<dbReference type="EMBL" id="QGNW01001792">
    <property type="protein sequence ID" value="RVW30586.1"/>
    <property type="molecule type" value="Genomic_DNA"/>
</dbReference>